<dbReference type="AlphaFoldDB" id="E3M5R6"/>
<reference evidence="1" key="1">
    <citation type="submission" date="2007-07" db="EMBL/GenBank/DDBJ databases">
        <title>PCAP assembly of the Caenorhabditis remanei genome.</title>
        <authorList>
            <consortium name="The Caenorhabditis remanei Sequencing Consortium"/>
            <person name="Wilson R.K."/>
        </authorList>
    </citation>
    <scope>NUCLEOTIDE SEQUENCE [LARGE SCALE GENOMIC DNA]</scope>
    <source>
        <strain evidence="1">PB4641</strain>
    </source>
</reference>
<organism evidence="2">
    <name type="scientific">Caenorhabditis remanei</name>
    <name type="common">Caenorhabditis vulgaris</name>
    <dbReference type="NCBI Taxonomy" id="31234"/>
    <lineage>
        <taxon>Eukaryota</taxon>
        <taxon>Metazoa</taxon>
        <taxon>Ecdysozoa</taxon>
        <taxon>Nematoda</taxon>
        <taxon>Chromadorea</taxon>
        <taxon>Rhabditida</taxon>
        <taxon>Rhabditina</taxon>
        <taxon>Rhabditomorpha</taxon>
        <taxon>Rhabditoidea</taxon>
        <taxon>Rhabditidae</taxon>
        <taxon>Peloderinae</taxon>
        <taxon>Caenorhabditis</taxon>
    </lineage>
</organism>
<dbReference type="HOGENOM" id="CLU_1572051_0_0_1"/>
<dbReference type="EMBL" id="DS268425">
    <property type="protein sequence ID" value="EFO92248.1"/>
    <property type="molecule type" value="Genomic_DNA"/>
</dbReference>
<dbReference type="Gene3D" id="2.30.39.10">
    <property type="entry name" value="Alpha-1-antitrypsin, domain 1"/>
    <property type="match status" value="1"/>
</dbReference>
<dbReference type="InterPro" id="IPR036186">
    <property type="entry name" value="Serpin_sf"/>
</dbReference>
<gene>
    <name evidence="1" type="ORF">CRE_10963</name>
</gene>
<accession>E3M5R6</accession>
<keyword evidence="2" id="KW-1185">Reference proteome</keyword>
<protein>
    <submittedName>
        <fullName evidence="1">Uncharacterized protein</fullName>
    </submittedName>
</protein>
<name>E3M5R6_CAERE</name>
<dbReference type="Proteomes" id="UP000008281">
    <property type="component" value="Unassembled WGS sequence"/>
</dbReference>
<proteinExistence type="predicted"/>
<dbReference type="SUPFAM" id="SSF56574">
    <property type="entry name" value="Serpins"/>
    <property type="match status" value="1"/>
</dbReference>
<evidence type="ECO:0000313" key="1">
    <source>
        <dbReference type="EMBL" id="EFO92248.1"/>
    </source>
</evidence>
<dbReference type="OrthoDB" id="9518664at2759"/>
<evidence type="ECO:0000313" key="2">
    <source>
        <dbReference type="Proteomes" id="UP000008281"/>
    </source>
</evidence>
<dbReference type="InterPro" id="IPR042185">
    <property type="entry name" value="Serpin_sf_2"/>
</dbReference>
<sequence length="178" mass="20752">MGCTSTSFLEDDKFRMVEIQMRKHISLHIFLPKIRFGLRNALKIQKNGEKLYKLISTAEKKYVNVKAFSILNGKIFYFQIALPRFNINAETDLASFMKSIGIEKELYYTISEKVYRNIPSFVHKSQFKLTYQKYNMEEILYNDDYVVDRDYAGVVYDGVQIICPAQMQIICPAPVSTN</sequence>
<dbReference type="InParanoid" id="E3M5R6"/>